<sequence length="52" mass="5873">MIWISVFLIVFTAVAVFCALLLTRTSPVPAPDVAPMKKALERRIREGVEFRL</sequence>
<protein>
    <submittedName>
        <fullName evidence="1">Uncharacterized protein</fullName>
    </submittedName>
</protein>
<dbReference type="AlphaFoldDB" id="A0A0E9MQY1"/>
<organism evidence="1 2">
    <name type="scientific">Sphingomonas changbaiensis NBRC 104936</name>
    <dbReference type="NCBI Taxonomy" id="1219043"/>
    <lineage>
        <taxon>Bacteria</taxon>
        <taxon>Pseudomonadati</taxon>
        <taxon>Pseudomonadota</taxon>
        <taxon>Alphaproteobacteria</taxon>
        <taxon>Sphingomonadales</taxon>
        <taxon>Sphingomonadaceae</taxon>
        <taxon>Sphingomonas</taxon>
    </lineage>
</organism>
<dbReference type="Proteomes" id="UP000033202">
    <property type="component" value="Unassembled WGS sequence"/>
</dbReference>
<evidence type="ECO:0000313" key="1">
    <source>
        <dbReference type="EMBL" id="GAO40187.1"/>
    </source>
</evidence>
<accession>A0A0E9MQY1</accession>
<keyword evidence="2" id="KW-1185">Reference proteome</keyword>
<evidence type="ECO:0000313" key="2">
    <source>
        <dbReference type="Proteomes" id="UP000033202"/>
    </source>
</evidence>
<reference evidence="1 2" key="1">
    <citation type="submission" date="2015-04" db="EMBL/GenBank/DDBJ databases">
        <title>Whole genome shotgun sequence of Sphingomonas changbaiensis NBRC 104936.</title>
        <authorList>
            <person name="Katano-Makiyama Y."/>
            <person name="Hosoyama A."/>
            <person name="Hashimoto M."/>
            <person name="Noguchi M."/>
            <person name="Tsuchikane K."/>
            <person name="Ohji S."/>
            <person name="Yamazoe A."/>
            <person name="Ichikawa N."/>
            <person name="Kimura A."/>
            <person name="Fujita N."/>
        </authorList>
    </citation>
    <scope>NUCLEOTIDE SEQUENCE [LARGE SCALE GENOMIC DNA]</scope>
    <source>
        <strain evidence="1 2">NBRC 104936</strain>
    </source>
</reference>
<dbReference type="STRING" id="1219043.SCH01S_45_00300"/>
<proteinExistence type="predicted"/>
<gene>
    <name evidence="1" type="ORF">SCH01S_45_00300</name>
</gene>
<comment type="caution">
    <text evidence="1">The sequence shown here is derived from an EMBL/GenBank/DDBJ whole genome shotgun (WGS) entry which is preliminary data.</text>
</comment>
<dbReference type="EMBL" id="BBWU01000045">
    <property type="protein sequence ID" value="GAO40187.1"/>
    <property type="molecule type" value="Genomic_DNA"/>
</dbReference>
<name>A0A0E9MQY1_9SPHN</name>
<dbReference type="RefSeq" id="WP_157032908.1">
    <property type="nucleotide sequence ID" value="NZ_BBWU01000045.1"/>
</dbReference>